<dbReference type="Gene3D" id="3.40.50.2000">
    <property type="entry name" value="Glycogen Phosphorylase B"/>
    <property type="match status" value="2"/>
</dbReference>
<dbReference type="Pfam" id="PF04230">
    <property type="entry name" value="PS_pyruv_trans"/>
    <property type="match status" value="1"/>
</dbReference>
<sequence length="747" mass="83225">MKTPDVYLLHAYSSRNSGDGLLVKLSLRAIREAGFRQRVTVVCLDPASFVGYLDDSLVELISLWQFVGRTLACAWLRRAPVFFGVGGGYLRAGTWKEGCKTLVAHGLQIACASLWRPRSRVYLPQSVGPFSSVPGRVLKWLVRRHVDTMFLRDDKSMAELNHRHAVRIGDLVVLEIGKQSPVPQRASHGFSIGKERRKVYFVFRDLSDKPYGNAYIAKLRRLVELTPNADLAVQSAGRGNSDDVFYRRVFGIESAPALRDVIHSEDAIVVSVRLHGSLESVLGGLPSIHIAYERKGQAAYEDLGLSEYAFHAESFDPEEVAASIEKLRCDTSPFWNKLACLSVNRYAELVKLFRTETDLSITLLIDGNFSKVGNQIFSPHMGHRKFAARFTESFARVRIAARSFPVQRAHGELVTGDYTQFIDLGAPRGVTALVKHMPRLVWRIWRVIRDADLLVLRFPGNLTLIAMLLCRMTGKPFSAEIVADPADYFSDTASRHPLRHVARRVHCWATRHAAKHGRTVRYVTAGALQASYPPRTYARSFGFSDAYLPDELFERGDDAQIRGGADDGAFRIVNVAMMHNESKGHCILLRAMASLRERGLNVDLTLIGDGVLRIELERLAAKLGLGDSVHFAGALDGDDVLRAVSQHELFVLPSLQEGMPRALLEAMALGIPVVATQVGGIAEVLEPASLVPPADVDALCEKIARVAADTQWREQQKQRQSNAVRQFRYSDIQAQYRHYCEALKIYG</sequence>
<dbReference type="AlphaFoldDB" id="A0AAW3USU4"/>
<dbReference type="Proteomes" id="UP000518681">
    <property type="component" value="Unassembled WGS sequence"/>
</dbReference>
<dbReference type="Pfam" id="PF13692">
    <property type="entry name" value="Glyco_trans_1_4"/>
    <property type="match status" value="1"/>
</dbReference>
<dbReference type="SUPFAM" id="SSF53756">
    <property type="entry name" value="UDP-Glycosyltransferase/glycogen phosphorylase"/>
    <property type="match status" value="1"/>
</dbReference>
<dbReference type="InterPro" id="IPR007345">
    <property type="entry name" value="Polysacch_pyruvyl_Trfase"/>
</dbReference>
<feature type="domain" description="Polysaccharide pyruvyl transferase" evidence="1">
    <location>
        <begin position="16"/>
        <end position="293"/>
    </location>
</feature>
<evidence type="ECO:0000259" key="1">
    <source>
        <dbReference type="Pfam" id="PF04230"/>
    </source>
</evidence>
<dbReference type="PANTHER" id="PTHR12526">
    <property type="entry name" value="GLYCOSYLTRANSFERASE"/>
    <property type="match status" value="1"/>
</dbReference>
<gene>
    <name evidence="2" type="ORF">GGD69_001615</name>
</gene>
<organism evidence="2 3">
    <name type="scientific">Paraburkholderia fungorum</name>
    <dbReference type="NCBI Taxonomy" id="134537"/>
    <lineage>
        <taxon>Bacteria</taxon>
        <taxon>Pseudomonadati</taxon>
        <taxon>Pseudomonadota</taxon>
        <taxon>Betaproteobacteria</taxon>
        <taxon>Burkholderiales</taxon>
        <taxon>Burkholderiaceae</taxon>
        <taxon>Paraburkholderia</taxon>
    </lineage>
</organism>
<proteinExistence type="predicted"/>
<accession>A0AAW3USU4</accession>
<dbReference type="PANTHER" id="PTHR12526:SF630">
    <property type="entry name" value="GLYCOSYLTRANSFERASE"/>
    <property type="match status" value="1"/>
</dbReference>
<evidence type="ECO:0000313" key="3">
    <source>
        <dbReference type="Proteomes" id="UP000518681"/>
    </source>
</evidence>
<name>A0AAW3USU4_9BURK</name>
<dbReference type="RefSeq" id="WP_260332099.1">
    <property type="nucleotide sequence ID" value="NZ_JACIII010000004.1"/>
</dbReference>
<evidence type="ECO:0000313" key="2">
    <source>
        <dbReference type="EMBL" id="MBB6200766.1"/>
    </source>
</evidence>
<dbReference type="EMBL" id="JACIIK010000003">
    <property type="protein sequence ID" value="MBB6200766.1"/>
    <property type="molecule type" value="Genomic_DNA"/>
</dbReference>
<comment type="caution">
    <text evidence="2">The sequence shown here is derived from an EMBL/GenBank/DDBJ whole genome shotgun (WGS) entry which is preliminary data.</text>
</comment>
<protein>
    <submittedName>
        <fullName evidence="2">Glycosyltransferase involved in cell wall biosynthesis</fullName>
    </submittedName>
</protein>
<reference evidence="2 3" key="1">
    <citation type="submission" date="2020-08" db="EMBL/GenBank/DDBJ databases">
        <title>Genomic Encyclopedia of Type Strains, Phase IV (KMG-V): Genome sequencing to study the core and pangenomes of soil and plant-associated prokaryotes.</title>
        <authorList>
            <person name="Whitman W."/>
        </authorList>
    </citation>
    <scope>NUCLEOTIDE SEQUENCE [LARGE SCALE GENOMIC DNA]</scope>
    <source>
        <strain evidence="2 3">SEMIA 4013</strain>
    </source>
</reference>